<dbReference type="EMBL" id="CP002691">
    <property type="protein sequence ID" value="AEE49951.1"/>
    <property type="molecule type" value="Genomic_DNA"/>
</dbReference>
<dbReference type="HOGENOM" id="CLU_1568561_0_0_10"/>
<proteinExistence type="predicted"/>
<sequence length="170" mass="19402">MRNLRNAILRELRGQFAMSLVLLAFGSGLCVLTFKMNVVFSIIGLGLSMVGGKLVVDTTANLRIDNHLLLNYLRYQPQHIVWVYSVITERTPFGIHLFRKGTLHFKLADGSDFTVGMQASKLKLVSKFLMRLLPHATFGYTVDREYTFRVSPERLRKEKGGDDDDFNFNI</sequence>
<evidence type="ECO:0000256" key="1">
    <source>
        <dbReference type="SAM" id="Phobius"/>
    </source>
</evidence>
<keyword evidence="1" id="KW-0472">Membrane</keyword>
<keyword evidence="3" id="KW-1185">Reference proteome</keyword>
<dbReference type="STRING" id="760192.Halhy_2066"/>
<reference evidence="2 3" key="1">
    <citation type="journal article" date="2011" name="Stand. Genomic Sci.">
        <title>Complete genome sequence of Haliscomenobacter hydrossis type strain (O).</title>
        <authorList>
            <consortium name="US DOE Joint Genome Institute (JGI-PGF)"/>
            <person name="Daligault H."/>
            <person name="Lapidus A."/>
            <person name="Zeytun A."/>
            <person name="Nolan M."/>
            <person name="Lucas S."/>
            <person name="Del Rio T.G."/>
            <person name="Tice H."/>
            <person name="Cheng J.F."/>
            <person name="Tapia R."/>
            <person name="Han C."/>
            <person name="Goodwin L."/>
            <person name="Pitluck S."/>
            <person name="Liolios K."/>
            <person name="Pagani I."/>
            <person name="Ivanova N."/>
            <person name="Huntemann M."/>
            <person name="Mavromatis K."/>
            <person name="Mikhailova N."/>
            <person name="Pati A."/>
            <person name="Chen A."/>
            <person name="Palaniappan K."/>
            <person name="Land M."/>
            <person name="Hauser L."/>
            <person name="Brambilla E.M."/>
            <person name="Rohde M."/>
            <person name="Verbarg S."/>
            <person name="Goker M."/>
            <person name="Bristow J."/>
            <person name="Eisen J.A."/>
            <person name="Markowitz V."/>
            <person name="Hugenholtz P."/>
            <person name="Kyrpides N.C."/>
            <person name="Klenk H.P."/>
            <person name="Woyke T."/>
        </authorList>
    </citation>
    <scope>NUCLEOTIDE SEQUENCE [LARGE SCALE GENOMIC DNA]</scope>
    <source>
        <strain evidence="3">ATCC 27775 / DSM 1100 / LMG 10767 / O</strain>
    </source>
</reference>
<keyword evidence="1" id="KW-0812">Transmembrane</keyword>
<dbReference type="KEGG" id="hhy:Halhy_2066"/>
<feature type="transmembrane region" description="Helical" evidence="1">
    <location>
        <begin position="12"/>
        <end position="32"/>
    </location>
</feature>
<keyword evidence="1" id="KW-1133">Transmembrane helix</keyword>
<dbReference type="Proteomes" id="UP000008461">
    <property type="component" value="Chromosome"/>
</dbReference>
<organism evidence="2 3">
    <name type="scientific">Haliscomenobacter hydrossis (strain ATCC 27775 / DSM 1100 / LMG 10767 / O)</name>
    <dbReference type="NCBI Taxonomy" id="760192"/>
    <lineage>
        <taxon>Bacteria</taxon>
        <taxon>Pseudomonadati</taxon>
        <taxon>Bacteroidota</taxon>
        <taxon>Saprospiria</taxon>
        <taxon>Saprospirales</taxon>
        <taxon>Haliscomenobacteraceae</taxon>
        <taxon>Haliscomenobacter</taxon>
    </lineage>
</organism>
<evidence type="ECO:0000313" key="3">
    <source>
        <dbReference type="Proteomes" id="UP000008461"/>
    </source>
</evidence>
<dbReference type="AlphaFoldDB" id="F4KQG2"/>
<accession>F4KQG2</accession>
<evidence type="ECO:0000313" key="2">
    <source>
        <dbReference type="EMBL" id="AEE49951.1"/>
    </source>
</evidence>
<reference key="2">
    <citation type="submission" date="2011-04" db="EMBL/GenBank/DDBJ databases">
        <title>Complete sequence of chromosome of Haliscomenobacter hydrossis DSM 1100.</title>
        <authorList>
            <consortium name="US DOE Joint Genome Institute (JGI-PGF)"/>
            <person name="Lucas S."/>
            <person name="Han J."/>
            <person name="Lapidus A."/>
            <person name="Bruce D."/>
            <person name="Goodwin L."/>
            <person name="Pitluck S."/>
            <person name="Peters L."/>
            <person name="Kyrpides N."/>
            <person name="Mavromatis K."/>
            <person name="Ivanova N."/>
            <person name="Ovchinnikova G."/>
            <person name="Pagani I."/>
            <person name="Daligault H."/>
            <person name="Detter J.C."/>
            <person name="Han C."/>
            <person name="Land M."/>
            <person name="Hauser L."/>
            <person name="Markowitz V."/>
            <person name="Cheng J.-F."/>
            <person name="Hugenholtz P."/>
            <person name="Woyke T."/>
            <person name="Wu D."/>
            <person name="Verbarg S."/>
            <person name="Frueling A."/>
            <person name="Brambilla E."/>
            <person name="Klenk H.-P."/>
            <person name="Eisen J.A."/>
        </authorList>
    </citation>
    <scope>NUCLEOTIDE SEQUENCE</scope>
    <source>
        <strain>DSM 1100</strain>
    </source>
</reference>
<protein>
    <submittedName>
        <fullName evidence="2">Uncharacterized protein</fullName>
    </submittedName>
</protein>
<gene>
    <name evidence="2" type="ordered locus">Halhy_2066</name>
</gene>
<name>F4KQG2_HALH1</name>